<protein>
    <submittedName>
        <fullName evidence="1">Uncharacterized protein</fullName>
    </submittedName>
</protein>
<accession>A0A174RSR0</accession>
<reference evidence="1 2" key="1">
    <citation type="submission" date="2019-09" db="EMBL/GenBank/DDBJ databases">
        <title>Commensal-derived Metabolites Govern Vibrio cholerae Pathogenesis in Host.</title>
        <authorList>
            <person name="Yoon S.S."/>
            <person name="Yoon M.Y."/>
        </authorList>
    </citation>
    <scope>NUCLEOTIDE SEQUENCE [LARGE SCALE GENOMIC DNA]</scope>
    <source>
        <strain evidence="1 2">VIC01</strain>
    </source>
</reference>
<organism evidence="1 2">
    <name type="scientific">Phocaeicola vulgatus</name>
    <name type="common">Bacteroides vulgatus</name>
    <dbReference type="NCBI Taxonomy" id="821"/>
    <lineage>
        <taxon>Bacteria</taxon>
        <taxon>Pseudomonadati</taxon>
        <taxon>Bacteroidota</taxon>
        <taxon>Bacteroidia</taxon>
        <taxon>Bacteroidales</taxon>
        <taxon>Bacteroidaceae</taxon>
        <taxon>Phocaeicola</taxon>
    </lineage>
</organism>
<dbReference type="AlphaFoldDB" id="A0A174RSR0"/>
<dbReference type="PROSITE" id="PS51257">
    <property type="entry name" value="PROKAR_LIPOPROTEIN"/>
    <property type="match status" value="1"/>
</dbReference>
<dbReference type="Proteomes" id="UP000326091">
    <property type="component" value="Chromosome"/>
</dbReference>
<evidence type="ECO:0000313" key="2">
    <source>
        <dbReference type="Proteomes" id="UP000326091"/>
    </source>
</evidence>
<sequence length="35" mass="4043">MKIFNFIKEVLQYAGIIILSCLSALWLMITGKKKK</sequence>
<name>A0A174RSR0_PHOVU</name>
<gene>
    <name evidence="1" type="ORF">VIC01_03229</name>
</gene>
<evidence type="ECO:0000313" key="1">
    <source>
        <dbReference type="EMBL" id="QEW37636.1"/>
    </source>
</evidence>
<proteinExistence type="predicted"/>
<dbReference type="EMBL" id="CP043529">
    <property type="protein sequence ID" value="QEW37636.1"/>
    <property type="molecule type" value="Genomic_DNA"/>
</dbReference>